<name>A0AAT9G561_9ENTR</name>
<protein>
    <recommendedName>
        <fullName evidence="5">3-deoxy-manno-octulosonate cytidylyltransferase</fullName>
        <ecNumber evidence="5">2.7.7.38</ecNumber>
    </recommendedName>
    <alternativeName>
        <fullName evidence="5">CMP-2-keto-3-deoxyoctulosonic acid synthase</fullName>
        <shortName evidence="5">CKS</shortName>
        <shortName evidence="5">CMP-KDO synthase</shortName>
    </alternativeName>
</protein>
<dbReference type="PANTHER" id="PTHR42866">
    <property type="entry name" value="3-DEOXY-MANNO-OCTULOSONATE CYTIDYLYLTRANSFERASE"/>
    <property type="match status" value="1"/>
</dbReference>
<dbReference type="PANTHER" id="PTHR42866:SF2">
    <property type="entry name" value="3-DEOXY-MANNO-OCTULOSONATE CYTIDYLYLTRANSFERASE, MITOCHONDRIAL"/>
    <property type="match status" value="1"/>
</dbReference>
<evidence type="ECO:0000256" key="2">
    <source>
        <dbReference type="ARBA" id="ARBA00022679"/>
    </source>
</evidence>
<dbReference type="FunFam" id="3.90.550.10:FF:000011">
    <property type="entry name" value="3-deoxy-manno-octulosonate cytidylyltransferase"/>
    <property type="match status" value="1"/>
</dbReference>
<dbReference type="NCBIfam" id="TIGR00466">
    <property type="entry name" value="kdsB"/>
    <property type="match status" value="1"/>
</dbReference>
<proteinExistence type="inferred from homology"/>
<dbReference type="SUPFAM" id="SSF53448">
    <property type="entry name" value="Nucleotide-diphospho-sugar transferases"/>
    <property type="match status" value="1"/>
</dbReference>
<evidence type="ECO:0000313" key="6">
    <source>
        <dbReference type="EMBL" id="BET44875.1"/>
    </source>
</evidence>
<dbReference type="Pfam" id="PF02348">
    <property type="entry name" value="CTP_transf_3"/>
    <property type="match status" value="1"/>
</dbReference>
<dbReference type="EMBL" id="AP028961">
    <property type="protein sequence ID" value="BET44875.1"/>
    <property type="molecule type" value="Genomic_DNA"/>
</dbReference>
<dbReference type="EC" id="2.7.7.38" evidence="5"/>
<dbReference type="GO" id="GO:0009103">
    <property type="term" value="P:lipopolysaccharide biosynthetic process"/>
    <property type="evidence" value="ECO:0007669"/>
    <property type="project" value="UniProtKB-UniRule"/>
</dbReference>
<evidence type="ECO:0000256" key="3">
    <source>
        <dbReference type="ARBA" id="ARBA00022695"/>
    </source>
</evidence>
<evidence type="ECO:0000256" key="5">
    <source>
        <dbReference type="HAMAP-Rule" id="MF_00057"/>
    </source>
</evidence>
<dbReference type="GO" id="GO:0033468">
    <property type="term" value="P:CMP-keto-3-deoxy-D-manno-octulosonic acid biosynthetic process"/>
    <property type="evidence" value="ECO:0007669"/>
    <property type="project" value="UniProtKB-UniRule"/>
</dbReference>
<dbReference type="InterPro" id="IPR004528">
    <property type="entry name" value="KdsB"/>
</dbReference>
<comment type="pathway">
    <text evidence="5">Nucleotide-sugar biosynthesis; CMP-3-deoxy-D-manno-octulosonate biosynthesis; CMP-3-deoxy-D-manno-octulosonate from 3-deoxy-D-manno-octulosonate and CTP: step 1/1.</text>
</comment>
<dbReference type="GO" id="GO:0016020">
    <property type="term" value="C:membrane"/>
    <property type="evidence" value="ECO:0007669"/>
    <property type="project" value="UniProtKB-SubCell"/>
</dbReference>
<comment type="function">
    <text evidence="5">Activates KDO (a required 8-carbon sugar) for incorporation into bacterial lipopolysaccharide in Gram-negative bacteria.</text>
</comment>
<dbReference type="InterPro" id="IPR003329">
    <property type="entry name" value="Cytidylyl_trans"/>
</dbReference>
<reference evidence="6" key="2">
    <citation type="submission" date="2023-10" db="EMBL/GenBank/DDBJ databases">
        <authorList>
            <person name="Koga R."/>
            <person name="Fukatsu T."/>
        </authorList>
    </citation>
    <scope>NUCLEOTIDE SEQUENCE</scope>
    <source>
        <strain evidence="6">Kw-01</strain>
    </source>
</reference>
<dbReference type="Gene3D" id="3.90.550.10">
    <property type="entry name" value="Spore Coat Polysaccharide Biosynthesis Protein SpsA, Chain A"/>
    <property type="match status" value="1"/>
</dbReference>
<evidence type="ECO:0000256" key="4">
    <source>
        <dbReference type="ARBA" id="ARBA00022985"/>
    </source>
</evidence>
<comment type="catalytic activity">
    <reaction evidence="5">
        <text>3-deoxy-alpha-D-manno-oct-2-ulosonate + CTP = CMP-3-deoxy-beta-D-manno-octulosonate + diphosphate</text>
        <dbReference type="Rhea" id="RHEA:23448"/>
        <dbReference type="ChEBI" id="CHEBI:33019"/>
        <dbReference type="ChEBI" id="CHEBI:37563"/>
        <dbReference type="ChEBI" id="CHEBI:85986"/>
        <dbReference type="ChEBI" id="CHEBI:85987"/>
        <dbReference type="EC" id="2.7.7.38"/>
    </reaction>
</comment>
<accession>A0AAT9G561</accession>
<keyword evidence="2 5" id="KW-0808">Transferase</keyword>
<keyword evidence="4 5" id="KW-0448">Lipopolysaccharide biosynthesis</keyword>
<dbReference type="HAMAP" id="MF_00057">
    <property type="entry name" value="KdsB"/>
    <property type="match status" value="1"/>
</dbReference>
<dbReference type="NCBIfam" id="NF009905">
    <property type="entry name" value="PRK13368.1"/>
    <property type="match status" value="1"/>
</dbReference>
<organism evidence="6">
    <name type="scientific">Candidatus Aschnera chinzeii</name>
    <dbReference type="NCBI Taxonomy" id="1485666"/>
    <lineage>
        <taxon>Bacteria</taxon>
        <taxon>Pseudomonadati</taxon>
        <taxon>Pseudomonadota</taxon>
        <taxon>Gammaproteobacteria</taxon>
        <taxon>Enterobacterales</taxon>
        <taxon>Enterobacteriaceae</taxon>
        <taxon>Candidatus Aschnera</taxon>
    </lineage>
</organism>
<comment type="similarity">
    <text evidence="5">Belongs to the KdsB family.</text>
</comment>
<dbReference type="GO" id="GO:0008690">
    <property type="term" value="F:3-deoxy-manno-octulosonate cytidylyltransferase activity"/>
    <property type="evidence" value="ECO:0007669"/>
    <property type="project" value="UniProtKB-UniRule"/>
</dbReference>
<dbReference type="GO" id="GO:0005829">
    <property type="term" value="C:cytosol"/>
    <property type="evidence" value="ECO:0007669"/>
    <property type="project" value="TreeGrafter"/>
</dbReference>
<evidence type="ECO:0000256" key="1">
    <source>
        <dbReference type="ARBA" id="ARBA00004370"/>
    </source>
</evidence>
<comment type="subcellular location">
    <subcellularLocation>
        <location evidence="5">Cytoplasm</location>
    </subcellularLocation>
    <subcellularLocation>
        <location evidence="1">Membrane</location>
    </subcellularLocation>
</comment>
<gene>
    <name evidence="5 6" type="primary">kdsB</name>
    <name evidence="6" type="ORF">ACHINZ_5500</name>
</gene>
<reference evidence="6" key="1">
    <citation type="journal article" date="2023" name="Front. Microbiol.">
        <title>Genome analysis of Candidatus Aschnera chinzeii, the bacterial endosymbiont of the blood-sucking bat fly Penicillidia jenynsii (Insecta: Diptera: Nycteribiidae).</title>
        <authorList>
            <person name="Koga R."/>
            <person name="Moriyama M."/>
            <person name="Nozaki T."/>
            <person name="Fukatsu T."/>
        </authorList>
    </citation>
    <scope>NUCLEOTIDE SEQUENCE</scope>
    <source>
        <strain evidence="6">Kw-01</strain>
    </source>
</reference>
<dbReference type="AlphaFoldDB" id="A0AAT9G561"/>
<sequence>MNTKNNFTIIIPARFGSSRLPGKPLIEIHGKPMIIRVVEQAIMSYAKRVIVATDHPEIFNIVKQKNYEVCMTKNIHCSGTERISEVINKYKFSDEEIIINLQGDEPLINPKLINKIAKNTLLNKYDLVTLATKIINPKDISNTNIVKVIVNKDNNAIYFSRTAIPWQDNKSSKHILKINKEYLRHIGIYGYSAGFIREYNKWPQCSLEKIENLEQLRVLWNAKIIHVIRTSCNYLHSVDNQSDLEYVRKNFLILSKHK</sequence>
<dbReference type="CDD" id="cd02517">
    <property type="entry name" value="CMP-KDO-Synthetase"/>
    <property type="match status" value="1"/>
</dbReference>
<dbReference type="InterPro" id="IPR029044">
    <property type="entry name" value="Nucleotide-diphossugar_trans"/>
</dbReference>
<keyword evidence="5" id="KW-0963">Cytoplasm</keyword>
<keyword evidence="3 5" id="KW-0548">Nucleotidyltransferase</keyword>
<dbReference type="NCBIfam" id="NF003952">
    <property type="entry name" value="PRK05450.1-5"/>
    <property type="match status" value="1"/>
</dbReference>